<comment type="caution">
    <text evidence="1">The sequence shown here is derived from an EMBL/GenBank/DDBJ whole genome shotgun (WGS) entry which is preliminary data.</text>
</comment>
<reference evidence="1" key="1">
    <citation type="submission" date="2019-09" db="EMBL/GenBank/DDBJ databases">
        <title>Characterisation of the sponge microbiome using genome-centric metagenomics.</title>
        <authorList>
            <person name="Engelberts J.P."/>
            <person name="Robbins S.J."/>
            <person name="De Goeij J.M."/>
            <person name="Aranda M."/>
            <person name="Bell S.C."/>
            <person name="Webster N.S."/>
        </authorList>
    </citation>
    <scope>NUCLEOTIDE SEQUENCE</scope>
    <source>
        <strain evidence="1">SB0675_bin_29</strain>
    </source>
</reference>
<name>A0A6B1FY63_9CHLR</name>
<dbReference type="EMBL" id="VYDA01000441">
    <property type="protein sequence ID" value="MYH62492.1"/>
    <property type="molecule type" value="Genomic_DNA"/>
</dbReference>
<dbReference type="AlphaFoldDB" id="A0A6B1FY63"/>
<evidence type="ECO:0000313" key="1">
    <source>
        <dbReference type="EMBL" id="MYH62492.1"/>
    </source>
</evidence>
<proteinExistence type="predicted"/>
<accession>A0A6B1FY63</accession>
<sequence length="182" mass="20731">MTLGSLIERILDEKVIRASSETGTSIILRERGANMRVRVVGLADPCTTIRMGGKGKLNHLTYLKSGNRRKICDFLLVLRWEGQDHAVFVELKKSLGSKGDPEEQLLRSRPLMDYLLSVCDIEEGRSISRPTVSYVIIYERIRLDKSPIRPDLTGKIDEIEYKSINIKRFQGDELELSDLVRV</sequence>
<organism evidence="1">
    <name type="scientific">Caldilineaceae bacterium SB0675_bin_29</name>
    <dbReference type="NCBI Taxonomy" id="2605266"/>
    <lineage>
        <taxon>Bacteria</taxon>
        <taxon>Bacillati</taxon>
        <taxon>Chloroflexota</taxon>
        <taxon>Caldilineae</taxon>
        <taxon>Caldilineales</taxon>
        <taxon>Caldilineaceae</taxon>
    </lineage>
</organism>
<protein>
    <submittedName>
        <fullName evidence="1">Uncharacterized protein</fullName>
    </submittedName>
</protein>
<gene>
    <name evidence="1" type="ORF">F4148_12295</name>
</gene>